<dbReference type="STRING" id="1449350.OCH239_02635"/>
<evidence type="ECO:0000313" key="4">
    <source>
        <dbReference type="EMBL" id="ETX14479.1"/>
    </source>
</evidence>
<dbReference type="InterPro" id="IPR000182">
    <property type="entry name" value="GNAT_dom"/>
</dbReference>
<reference evidence="4 5" key="1">
    <citation type="submission" date="2014-01" db="EMBL/GenBank/DDBJ databases">
        <title>Roseivivax halodurans JCM 10272 Genome Sequencing.</title>
        <authorList>
            <person name="Lai Q."/>
            <person name="Li G."/>
            <person name="Shao Z."/>
        </authorList>
    </citation>
    <scope>NUCLEOTIDE SEQUENCE [LARGE SCALE GENOMIC DNA]</scope>
    <source>
        <strain evidence="4 5">JCM 10272</strain>
    </source>
</reference>
<name>X7EEH8_9RHOB</name>
<dbReference type="OrthoDB" id="9797456at2"/>
<dbReference type="PANTHER" id="PTHR43626:SF4">
    <property type="entry name" value="GCN5-RELATED N-ACETYLTRANSFERASE 2, CHLOROPLASTIC"/>
    <property type="match status" value="1"/>
</dbReference>
<evidence type="ECO:0000259" key="3">
    <source>
        <dbReference type="PROSITE" id="PS51186"/>
    </source>
</evidence>
<dbReference type="Gene3D" id="3.40.630.30">
    <property type="match status" value="1"/>
</dbReference>
<dbReference type="EMBL" id="JALZ01000010">
    <property type="protein sequence ID" value="ETX14479.1"/>
    <property type="molecule type" value="Genomic_DNA"/>
</dbReference>
<dbReference type="eggNOG" id="COG0456">
    <property type="taxonomic scope" value="Bacteria"/>
</dbReference>
<dbReference type="CDD" id="cd04301">
    <property type="entry name" value="NAT_SF"/>
    <property type="match status" value="1"/>
</dbReference>
<protein>
    <submittedName>
        <fullName evidence="4">GNAT family acetyltransferase</fullName>
    </submittedName>
</protein>
<proteinExistence type="predicted"/>
<dbReference type="PROSITE" id="PS51186">
    <property type="entry name" value="GNAT"/>
    <property type="match status" value="1"/>
</dbReference>
<dbReference type="GO" id="GO:0008080">
    <property type="term" value="F:N-acetyltransferase activity"/>
    <property type="evidence" value="ECO:0007669"/>
    <property type="project" value="InterPro"/>
</dbReference>
<dbReference type="Pfam" id="PF00583">
    <property type="entry name" value="Acetyltransf_1"/>
    <property type="match status" value="1"/>
</dbReference>
<sequence length="131" mass="14107">MSVTWGNEPPSVGEYGELRRLAGLSRRAPNAAAKGLEGSLHVVTARERARLVGMGRVVGDGGCFAQIVDIAVDPEFRRQGIGTGILERLIAWAEAELPASCDLSLIADPGSFELYKRFGFEIRTGMVRHPG</sequence>
<dbReference type="GO" id="GO:0005737">
    <property type="term" value="C:cytoplasm"/>
    <property type="evidence" value="ECO:0007669"/>
    <property type="project" value="TreeGrafter"/>
</dbReference>
<dbReference type="InterPro" id="IPR045039">
    <property type="entry name" value="NSI-like"/>
</dbReference>
<dbReference type="SUPFAM" id="SSF55729">
    <property type="entry name" value="Acyl-CoA N-acyltransferases (Nat)"/>
    <property type="match status" value="1"/>
</dbReference>
<evidence type="ECO:0000313" key="5">
    <source>
        <dbReference type="Proteomes" id="UP000022447"/>
    </source>
</evidence>
<dbReference type="InterPro" id="IPR016181">
    <property type="entry name" value="Acyl_CoA_acyltransferase"/>
</dbReference>
<evidence type="ECO:0000256" key="1">
    <source>
        <dbReference type="ARBA" id="ARBA00022679"/>
    </source>
</evidence>
<keyword evidence="1 4" id="KW-0808">Transferase</keyword>
<gene>
    <name evidence="4" type="ORF">OCH239_02635</name>
</gene>
<comment type="caution">
    <text evidence="4">The sequence shown here is derived from an EMBL/GenBank/DDBJ whole genome shotgun (WGS) entry which is preliminary data.</text>
</comment>
<feature type="domain" description="N-acetyltransferase" evidence="3">
    <location>
        <begin position="1"/>
        <end position="131"/>
    </location>
</feature>
<dbReference type="AlphaFoldDB" id="X7EEH8"/>
<dbReference type="PANTHER" id="PTHR43626">
    <property type="entry name" value="ACYL-COA N-ACYLTRANSFERASE"/>
    <property type="match status" value="1"/>
</dbReference>
<organism evidence="4 5">
    <name type="scientific">Roseivivax halodurans JCM 10272</name>
    <dbReference type="NCBI Taxonomy" id="1449350"/>
    <lineage>
        <taxon>Bacteria</taxon>
        <taxon>Pseudomonadati</taxon>
        <taxon>Pseudomonadota</taxon>
        <taxon>Alphaproteobacteria</taxon>
        <taxon>Rhodobacterales</taxon>
        <taxon>Roseobacteraceae</taxon>
        <taxon>Roseivivax</taxon>
    </lineage>
</organism>
<evidence type="ECO:0000256" key="2">
    <source>
        <dbReference type="ARBA" id="ARBA00023315"/>
    </source>
</evidence>
<accession>X7EEH8</accession>
<dbReference type="Proteomes" id="UP000022447">
    <property type="component" value="Unassembled WGS sequence"/>
</dbReference>
<dbReference type="RefSeq" id="WP_037262400.1">
    <property type="nucleotide sequence ID" value="NZ_JALZ01000010.1"/>
</dbReference>
<keyword evidence="2" id="KW-0012">Acyltransferase</keyword>
<keyword evidence="5" id="KW-1185">Reference proteome</keyword>